<reference evidence="2" key="1">
    <citation type="submission" date="2021-05" db="EMBL/GenBank/DDBJ databases">
        <authorList>
            <person name="Pietrasiak N."/>
            <person name="Ward R."/>
            <person name="Stajich J.E."/>
            <person name="Kurbessoian T."/>
        </authorList>
    </citation>
    <scope>NUCLEOTIDE SEQUENCE</scope>
    <source>
        <strain evidence="2">JT2-VF2</strain>
    </source>
</reference>
<dbReference type="AlphaFoldDB" id="A0A951Q5C9"/>
<organism evidence="2 3">
    <name type="scientific">Mojavia pulchra JT2-VF2</name>
    <dbReference type="NCBI Taxonomy" id="287848"/>
    <lineage>
        <taxon>Bacteria</taxon>
        <taxon>Bacillati</taxon>
        <taxon>Cyanobacteriota</taxon>
        <taxon>Cyanophyceae</taxon>
        <taxon>Nostocales</taxon>
        <taxon>Nostocaceae</taxon>
    </lineage>
</organism>
<evidence type="ECO:0000313" key="3">
    <source>
        <dbReference type="Proteomes" id="UP000715781"/>
    </source>
</evidence>
<dbReference type="PANTHER" id="PTHR33678:SF2">
    <property type="match status" value="1"/>
</dbReference>
<dbReference type="EMBL" id="JAHHHN010000049">
    <property type="protein sequence ID" value="MBW4565823.1"/>
    <property type="molecule type" value="Genomic_DNA"/>
</dbReference>
<reference evidence="2" key="2">
    <citation type="journal article" date="2022" name="Microbiol. Resour. Announc.">
        <title>Metagenome Sequencing to Explore Phylogenomics of Terrestrial Cyanobacteria.</title>
        <authorList>
            <person name="Ward R.D."/>
            <person name="Stajich J.E."/>
            <person name="Johansen J.R."/>
            <person name="Huntemann M."/>
            <person name="Clum A."/>
            <person name="Foster B."/>
            <person name="Foster B."/>
            <person name="Roux S."/>
            <person name="Palaniappan K."/>
            <person name="Varghese N."/>
            <person name="Mukherjee S."/>
            <person name="Reddy T.B.K."/>
            <person name="Daum C."/>
            <person name="Copeland A."/>
            <person name="Chen I.A."/>
            <person name="Ivanova N.N."/>
            <person name="Kyrpides N.C."/>
            <person name="Shapiro N."/>
            <person name="Eloe-Fadrosh E.A."/>
            <person name="Pietrasiak N."/>
        </authorList>
    </citation>
    <scope>NUCLEOTIDE SEQUENCE</scope>
    <source>
        <strain evidence="2">JT2-VF2</strain>
    </source>
</reference>
<evidence type="ECO:0000259" key="1">
    <source>
        <dbReference type="Pfam" id="PF03050"/>
    </source>
</evidence>
<accession>A0A951Q5C9</accession>
<dbReference type="InterPro" id="IPR052344">
    <property type="entry name" value="Transposase-related"/>
</dbReference>
<gene>
    <name evidence="2" type="ORF">KME32_33025</name>
</gene>
<dbReference type="PANTHER" id="PTHR33678">
    <property type="entry name" value="BLL1576 PROTEIN"/>
    <property type="match status" value="1"/>
</dbReference>
<proteinExistence type="predicted"/>
<comment type="caution">
    <text evidence="2">The sequence shown here is derived from an EMBL/GenBank/DDBJ whole genome shotgun (WGS) entry which is preliminary data.</text>
</comment>
<protein>
    <submittedName>
        <fullName evidence="2">IS66 family transposase</fullName>
    </submittedName>
</protein>
<name>A0A951Q5C9_9NOST</name>
<dbReference type="Proteomes" id="UP000715781">
    <property type="component" value="Unassembled WGS sequence"/>
</dbReference>
<sequence>MAVEYKNLLITYNQDDCQALKLLTNELCRIKNFAEALPEVDFADQPKRWTPEGSIELHNQFETILEFAHADYDKNKISLRRSRISHETKLKRGGQQGHPGSTKLIPPADTVICVPMRTECPEHKGEPLEESDKVTECTIIDLTFIESGIKKTVTKYTGKKGFCRKCHRRYNPLELKSNYLVYGHGFQAWVVYHRLFLRLPYKVITQTLMDQFGEKISEGTIINFLRYFSTYYSETERLLTQKILKSPFVHVDETKINIQGVEQYVWVFTDGRHVVFKLTSTREAEVVHQFLSGYDGTLISDFYPGYDSVKCKQQKCWVHLIRDINDDLWKSPFDSEFKDFVLEMRNLIVPILQTVEEYGLKREYLNNFNANVNQFYKETINKSYRSDLAIKYQKRFVRYQHSLFTFLEQDGIPWNNNAGERALRHLAVQRKISGSFFESFTPQYLLLLGIMQTCRFQGQSLLKFLLSKEVEI</sequence>
<evidence type="ECO:0000313" key="2">
    <source>
        <dbReference type="EMBL" id="MBW4565823.1"/>
    </source>
</evidence>
<dbReference type="NCBIfam" id="NF033517">
    <property type="entry name" value="transpos_IS66"/>
    <property type="match status" value="1"/>
</dbReference>
<dbReference type="Pfam" id="PF03050">
    <property type="entry name" value="DDE_Tnp_IS66"/>
    <property type="match status" value="1"/>
</dbReference>
<feature type="domain" description="Transposase IS66 central" evidence="1">
    <location>
        <begin position="181"/>
        <end position="435"/>
    </location>
</feature>
<dbReference type="InterPro" id="IPR004291">
    <property type="entry name" value="Transposase_IS66_central"/>
</dbReference>